<dbReference type="Pfam" id="PF10225">
    <property type="entry name" value="NEMP"/>
    <property type="match status" value="1"/>
</dbReference>
<keyword evidence="12" id="KW-1185">Reference proteome</keyword>
<keyword evidence="7" id="KW-0539">Nucleus</keyword>
<sequence>MRSDDSSFVMERFLLLFLALFPFVSCSGNANLNVIYLEPGDSYPYQPEARRIGFFTADLRIYCYKGCDKSLAHVFQTIQLKIEIENDDYMQYEGSTPAMVQEHYSAQKSIFSFNLLSTKKTRIKLNPFNQTCIGIETAQPYRLRLQLIRIDFWRVIQISLGVLTFWYAAKLSRNSLFYYLSGIFLGIFASLLVLIYLASKLIPRKPMMYGVLIGGWTVAIYFGQMLWENLQMILVTYKSYVFWYILVTGFTSFVVCYRLGPPKNKRSRDLIKWGLQLASLVMIFYSSDYQEASAAINILVVLSYYFPRSWLYSVKSMYVRRFPPKPRLLSSEEYYEQGVKETTKALEDLRKYCNSPDCKQWKVVTSLKDPVRFASFMEGSSHLMDEEILDYETSRVDQSDSELSEDENEDQDDGENENDGEISEDEEAGGTASSRTVEDYNDSKKFYSSQHNGSIGRRSTGFHRPLSYSTPSPSSSSRSRASTAFYSRQNREFSDED</sequence>
<keyword evidence="4 10" id="KW-0732">Signal</keyword>
<accession>A0A7R8UZB5</accession>
<comment type="subcellular location">
    <subcellularLocation>
        <location evidence="1">Nucleus inner membrane</location>
        <topology evidence="1">Multi-pass membrane protein</topology>
        <orientation evidence="1">Nucleoplasmic side</orientation>
    </subcellularLocation>
</comment>
<keyword evidence="6 9" id="KW-0472">Membrane</keyword>
<evidence type="ECO:0000256" key="2">
    <source>
        <dbReference type="ARBA" id="ARBA00005748"/>
    </source>
</evidence>
<name>A0A7R8UZB5_HERIL</name>
<feature type="transmembrane region" description="Helical" evidence="9">
    <location>
        <begin position="209"/>
        <end position="227"/>
    </location>
</feature>
<feature type="region of interest" description="Disordered" evidence="8">
    <location>
        <begin position="393"/>
        <end position="497"/>
    </location>
</feature>
<reference evidence="11 12" key="1">
    <citation type="submission" date="2020-11" db="EMBL/GenBank/DDBJ databases">
        <authorList>
            <person name="Wallbank WR R."/>
            <person name="Pardo Diaz C."/>
            <person name="Kozak K."/>
            <person name="Martin S."/>
            <person name="Jiggins C."/>
            <person name="Moest M."/>
            <person name="Warren A I."/>
            <person name="Generalovic N T."/>
            <person name="Byers J.R.P. K."/>
            <person name="Montejo-Kovacevich G."/>
            <person name="Yen C E."/>
        </authorList>
    </citation>
    <scope>NUCLEOTIDE SEQUENCE [LARGE SCALE GENOMIC DNA]</scope>
</reference>
<feature type="transmembrane region" description="Helical" evidence="9">
    <location>
        <begin position="176"/>
        <end position="197"/>
    </location>
</feature>
<gene>
    <name evidence="11" type="ORF">HERILL_LOCUS12438</name>
</gene>
<dbReference type="FunCoup" id="A0A7R8UZB5">
    <property type="interactions" value="1209"/>
</dbReference>
<dbReference type="PANTHER" id="PTHR13598:SF1">
    <property type="entry name" value="AT07567P-RELATED"/>
    <property type="match status" value="1"/>
</dbReference>
<dbReference type="InterPro" id="IPR019358">
    <property type="entry name" value="NEMP_fam"/>
</dbReference>
<feature type="transmembrane region" description="Helical" evidence="9">
    <location>
        <begin position="239"/>
        <end position="258"/>
    </location>
</feature>
<evidence type="ECO:0008006" key="13">
    <source>
        <dbReference type="Google" id="ProtNLM"/>
    </source>
</evidence>
<evidence type="ECO:0000256" key="1">
    <source>
        <dbReference type="ARBA" id="ARBA00004575"/>
    </source>
</evidence>
<feature type="compositionally biased region" description="Acidic residues" evidence="8">
    <location>
        <begin position="399"/>
        <end position="428"/>
    </location>
</feature>
<feature type="signal peptide" evidence="10">
    <location>
        <begin position="1"/>
        <end position="26"/>
    </location>
</feature>
<feature type="compositionally biased region" description="Low complexity" evidence="8">
    <location>
        <begin position="467"/>
        <end position="487"/>
    </location>
</feature>
<comment type="similarity">
    <text evidence="2">Belongs to the NEMP family.</text>
</comment>
<dbReference type="AlphaFoldDB" id="A0A7R8UZB5"/>
<proteinExistence type="inferred from homology"/>
<dbReference type="EMBL" id="LR899013">
    <property type="protein sequence ID" value="CAD7089920.1"/>
    <property type="molecule type" value="Genomic_DNA"/>
</dbReference>
<feature type="chain" id="PRO_5030783145" description="Nuclear envelope integral membrane protein 1" evidence="10">
    <location>
        <begin position="27"/>
        <end position="497"/>
    </location>
</feature>
<dbReference type="OMA" id="SPECKQW"/>
<dbReference type="Proteomes" id="UP000594454">
    <property type="component" value="Chromosome 5"/>
</dbReference>
<protein>
    <recommendedName>
        <fullName evidence="13">Nuclear envelope integral membrane protein 1</fullName>
    </recommendedName>
</protein>
<dbReference type="OrthoDB" id="509138at2759"/>
<evidence type="ECO:0000256" key="9">
    <source>
        <dbReference type="SAM" id="Phobius"/>
    </source>
</evidence>
<feature type="compositionally biased region" description="Basic and acidic residues" evidence="8">
    <location>
        <begin position="436"/>
        <end position="445"/>
    </location>
</feature>
<dbReference type="InParanoid" id="A0A7R8UZB5"/>
<evidence type="ECO:0000313" key="12">
    <source>
        <dbReference type="Proteomes" id="UP000594454"/>
    </source>
</evidence>
<evidence type="ECO:0000256" key="5">
    <source>
        <dbReference type="ARBA" id="ARBA00022989"/>
    </source>
</evidence>
<organism evidence="11 12">
    <name type="scientific">Hermetia illucens</name>
    <name type="common">Black soldier fly</name>
    <dbReference type="NCBI Taxonomy" id="343691"/>
    <lineage>
        <taxon>Eukaryota</taxon>
        <taxon>Metazoa</taxon>
        <taxon>Ecdysozoa</taxon>
        <taxon>Arthropoda</taxon>
        <taxon>Hexapoda</taxon>
        <taxon>Insecta</taxon>
        <taxon>Pterygota</taxon>
        <taxon>Neoptera</taxon>
        <taxon>Endopterygota</taxon>
        <taxon>Diptera</taxon>
        <taxon>Brachycera</taxon>
        <taxon>Stratiomyomorpha</taxon>
        <taxon>Stratiomyidae</taxon>
        <taxon>Hermetiinae</taxon>
        <taxon>Hermetia</taxon>
    </lineage>
</organism>
<keyword evidence="5 9" id="KW-1133">Transmembrane helix</keyword>
<evidence type="ECO:0000256" key="7">
    <source>
        <dbReference type="ARBA" id="ARBA00023242"/>
    </source>
</evidence>
<evidence type="ECO:0000256" key="6">
    <source>
        <dbReference type="ARBA" id="ARBA00023136"/>
    </source>
</evidence>
<dbReference type="PANTHER" id="PTHR13598">
    <property type="entry name" value="AT07567P-RELATED"/>
    <property type="match status" value="1"/>
</dbReference>
<evidence type="ECO:0000256" key="8">
    <source>
        <dbReference type="SAM" id="MobiDB-lite"/>
    </source>
</evidence>
<keyword evidence="3 9" id="KW-0812">Transmembrane</keyword>
<evidence type="ECO:0000313" key="11">
    <source>
        <dbReference type="EMBL" id="CAD7089920.1"/>
    </source>
</evidence>
<evidence type="ECO:0000256" key="4">
    <source>
        <dbReference type="ARBA" id="ARBA00022729"/>
    </source>
</evidence>
<evidence type="ECO:0000256" key="3">
    <source>
        <dbReference type="ARBA" id="ARBA00022692"/>
    </source>
</evidence>
<dbReference type="GO" id="GO:0005637">
    <property type="term" value="C:nuclear inner membrane"/>
    <property type="evidence" value="ECO:0007669"/>
    <property type="project" value="UniProtKB-SubCell"/>
</dbReference>
<evidence type="ECO:0000256" key="10">
    <source>
        <dbReference type="SAM" id="SignalP"/>
    </source>
</evidence>